<dbReference type="EMBL" id="RDQJ01000002">
    <property type="protein sequence ID" value="RMX18482.1"/>
    <property type="molecule type" value="Genomic_DNA"/>
</dbReference>
<comment type="caution">
    <text evidence="7">The sequence shown here is derived from an EMBL/GenBank/DDBJ whole genome shotgun (WGS) entry which is preliminary data.</text>
</comment>
<feature type="transmembrane region" description="Helical" evidence="6">
    <location>
        <begin position="153"/>
        <end position="170"/>
    </location>
</feature>
<evidence type="ECO:0000256" key="6">
    <source>
        <dbReference type="SAM" id="Phobius"/>
    </source>
</evidence>
<gene>
    <name evidence="7" type="ORF">EBQ34_01775</name>
</gene>
<evidence type="ECO:0000313" key="8">
    <source>
        <dbReference type="Proteomes" id="UP000275180"/>
    </source>
</evidence>
<dbReference type="GO" id="GO:0015171">
    <property type="term" value="F:amino acid transmembrane transporter activity"/>
    <property type="evidence" value="ECO:0007669"/>
    <property type="project" value="TreeGrafter"/>
</dbReference>
<evidence type="ECO:0000256" key="1">
    <source>
        <dbReference type="ARBA" id="ARBA00004651"/>
    </source>
</evidence>
<evidence type="ECO:0000313" key="7">
    <source>
        <dbReference type="EMBL" id="RMX18482.1"/>
    </source>
</evidence>
<feature type="transmembrane region" description="Helical" evidence="6">
    <location>
        <begin position="85"/>
        <end position="104"/>
    </location>
</feature>
<reference evidence="7 8" key="1">
    <citation type="submission" date="2018-10" db="EMBL/GenBank/DDBJ databases">
        <title>Comamonadaceae CDC group NO-1 genome sequencing and assembly.</title>
        <authorList>
            <person name="Bernier A.-M."/>
            <person name="Bernard K."/>
        </authorList>
    </citation>
    <scope>NUCLEOTIDE SEQUENCE [LARGE SCALE GENOMIC DNA]</scope>
    <source>
        <strain evidence="7 8">NML180582</strain>
    </source>
</reference>
<dbReference type="GO" id="GO:0005886">
    <property type="term" value="C:plasma membrane"/>
    <property type="evidence" value="ECO:0007669"/>
    <property type="project" value="UniProtKB-SubCell"/>
</dbReference>
<feature type="transmembrane region" description="Helical" evidence="6">
    <location>
        <begin position="20"/>
        <end position="44"/>
    </location>
</feature>
<comment type="subcellular location">
    <subcellularLocation>
        <location evidence="1">Cell membrane</location>
        <topology evidence="1">Multi-pass membrane protein</topology>
    </subcellularLocation>
</comment>
<dbReference type="PANTHER" id="PTHR30086:SF19">
    <property type="entry name" value="THREONINE EFFLUX PROTEIN"/>
    <property type="match status" value="1"/>
</dbReference>
<keyword evidence="2" id="KW-1003">Cell membrane</keyword>
<dbReference type="Pfam" id="PF01810">
    <property type="entry name" value="LysE"/>
    <property type="match status" value="1"/>
</dbReference>
<evidence type="ECO:0000256" key="2">
    <source>
        <dbReference type="ARBA" id="ARBA00022475"/>
    </source>
</evidence>
<organism evidence="7 8">
    <name type="scientific">Vandammella animalimorsus</name>
    <dbReference type="NCBI Taxonomy" id="2029117"/>
    <lineage>
        <taxon>Bacteria</taxon>
        <taxon>Pseudomonadati</taxon>
        <taxon>Pseudomonadota</taxon>
        <taxon>Betaproteobacteria</taxon>
        <taxon>Burkholderiales</taxon>
        <taxon>Comamonadaceae</taxon>
        <taxon>Vandammella</taxon>
    </lineage>
</organism>
<dbReference type="AlphaFoldDB" id="A0A3M6RTE4"/>
<dbReference type="PANTHER" id="PTHR30086">
    <property type="entry name" value="ARGININE EXPORTER PROTEIN ARGO"/>
    <property type="match status" value="1"/>
</dbReference>
<feature type="transmembrane region" description="Helical" evidence="6">
    <location>
        <begin position="176"/>
        <end position="195"/>
    </location>
</feature>
<dbReference type="InterPro" id="IPR001123">
    <property type="entry name" value="LeuE-type"/>
</dbReference>
<sequence>MLGAVHSIEGDAVPADNSLPIILTVVAAHFLALISPGPDFLLVVRSALRNTPRRALGVALGIALANGIYIALCILGVAAVLAHSLWLMTVLKIAGGLFLLYVAFHALRARRSDYAFISAPGAAHDATALQTAPSFTREFALGMLSGLSNPKNILFYLSLFSVVLTPQVGNGFRIGLGLWMTALVFLWDAAIILVLSQQRVRRAFGRLAFYLDKMAGALLGLMGAKLLHSVAHAQR</sequence>
<name>A0A3M6RTE4_9BURK</name>
<accession>A0A3M6RTE4</accession>
<feature type="transmembrane region" description="Helical" evidence="6">
    <location>
        <begin position="56"/>
        <end position="79"/>
    </location>
</feature>
<dbReference type="OrthoDB" id="581870at2"/>
<protein>
    <submittedName>
        <fullName evidence="7">Lysine transporter LysE</fullName>
    </submittedName>
</protein>
<keyword evidence="3 6" id="KW-0812">Transmembrane</keyword>
<proteinExistence type="predicted"/>
<evidence type="ECO:0000256" key="5">
    <source>
        <dbReference type="ARBA" id="ARBA00023136"/>
    </source>
</evidence>
<keyword evidence="5 6" id="KW-0472">Membrane</keyword>
<keyword evidence="4 6" id="KW-1133">Transmembrane helix</keyword>
<dbReference type="Proteomes" id="UP000275180">
    <property type="component" value="Unassembled WGS sequence"/>
</dbReference>
<evidence type="ECO:0000256" key="3">
    <source>
        <dbReference type="ARBA" id="ARBA00022692"/>
    </source>
</evidence>
<evidence type="ECO:0000256" key="4">
    <source>
        <dbReference type="ARBA" id="ARBA00022989"/>
    </source>
</evidence>